<feature type="region of interest" description="Disordered" evidence="1">
    <location>
        <begin position="1"/>
        <end position="149"/>
    </location>
</feature>
<organism evidence="2 3">
    <name type="scientific">Macrostomum lignano</name>
    <dbReference type="NCBI Taxonomy" id="282301"/>
    <lineage>
        <taxon>Eukaryota</taxon>
        <taxon>Metazoa</taxon>
        <taxon>Spiralia</taxon>
        <taxon>Lophotrochozoa</taxon>
        <taxon>Platyhelminthes</taxon>
        <taxon>Rhabditophora</taxon>
        <taxon>Macrostomorpha</taxon>
        <taxon>Macrostomida</taxon>
        <taxon>Macrostomidae</taxon>
        <taxon>Macrostomum</taxon>
    </lineage>
</organism>
<dbReference type="AlphaFoldDB" id="A0A1I8IDW3"/>
<sequence>LPDVGSSQKSASNGPADKASQMRASKRRQFKLYASQSTVHSDDASDNSDNQGSDISDGEDSVYNPIASLGAGNNGFDRTSRQRVISNCLTEDEAEDSSSEAAASDWDSSSAGDSDPGRPADPRSGRTLRSSRSSAWRSYSAARLKPEERLRVEAMAAAREAAGEPETQL</sequence>
<evidence type="ECO:0000256" key="1">
    <source>
        <dbReference type="SAM" id="MobiDB-lite"/>
    </source>
</evidence>
<reference evidence="3" key="1">
    <citation type="submission" date="2016-11" db="UniProtKB">
        <authorList>
            <consortium name="WormBaseParasite"/>
        </authorList>
    </citation>
    <scope>IDENTIFICATION</scope>
</reference>
<name>A0A1I8IDW3_9PLAT</name>
<feature type="compositionally biased region" description="Low complexity" evidence="1">
    <location>
        <begin position="125"/>
        <end position="143"/>
    </location>
</feature>
<feature type="compositionally biased region" description="Low complexity" evidence="1">
    <location>
        <begin position="99"/>
        <end position="114"/>
    </location>
</feature>
<feature type="compositionally biased region" description="Basic and acidic residues" evidence="1">
    <location>
        <begin position="115"/>
        <end position="124"/>
    </location>
</feature>
<accession>A0A1I8IDW3</accession>
<protein>
    <submittedName>
        <fullName evidence="3">Pecanex-like protein</fullName>
    </submittedName>
</protein>
<dbReference type="WBParaSite" id="maker-uti_cns_0011871-snap-gene-0.3-mRNA-1">
    <property type="protein sequence ID" value="maker-uti_cns_0011871-snap-gene-0.3-mRNA-1"/>
    <property type="gene ID" value="maker-uti_cns_0011871-snap-gene-0.3"/>
</dbReference>
<evidence type="ECO:0000313" key="3">
    <source>
        <dbReference type="WBParaSite" id="maker-uti_cns_0011871-snap-gene-0.3-mRNA-1"/>
    </source>
</evidence>
<evidence type="ECO:0000313" key="2">
    <source>
        <dbReference type="Proteomes" id="UP000095280"/>
    </source>
</evidence>
<keyword evidence="2" id="KW-1185">Reference proteome</keyword>
<dbReference type="Proteomes" id="UP000095280">
    <property type="component" value="Unplaced"/>
</dbReference>
<proteinExistence type="predicted"/>
<feature type="compositionally biased region" description="Polar residues" evidence="1">
    <location>
        <begin position="1"/>
        <end position="13"/>
    </location>
</feature>